<evidence type="ECO:0000313" key="5">
    <source>
        <dbReference type="Proteomes" id="UP001326110"/>
    </source>
</evidence>
<dbReference type="PANTHER" id="PTHR30349:SF64">
    <property type="entry name" value="PROPHAGE INTEGRASE INTD-RELATED"/>
    <property type="match status" value="1"/>
</dbReference>
<dbReference type="SUPFAM" id="SSF56349">
    <property type="entry name" value="DNA breaking-rejoining enzymes"/>
    <property type="match status" value="1"/>
</dbReference>
<dbReference type="Proteomes" id="UP001326110">
    <property type="component" value="Chromosome"/>
</dbReference>
<dbReference type="Gene3D" id="1.10.443.10">
    <property type="entry name" value="Intergrase catalytic core"/>
    <property type="match status" value="1"/>
</dbReference>
<keyword evidence="2" id="KW-0233">DNA recombination</keyword>
<dbReference type="InterPro" id="IPR011010">
    <property type="entry name" value="DNA_brk_join_enz"/>
</dbReference>
<dbReference type="InterPro" id="IPR013762">
    <property type="entry name" value="Integrase-like_cat_sf"/>
</dbReference>
<organism evidence="4 5">
    <name type="scientific">Duganella zoogloeoides</name>
    <dbReference type="NCBI Taxonomy" id="75659"/>
    <lineage>
        <taxon>Bacteria</taxon>
        <taxon>Pseudomonadati</taxon>
        <taxon>Pseudomonadota</taxon>
        <taxon>Betaproteobacteria</taxon>
        <taxon>Burkholderiales</taxon>
        <taxon>Oxalobacteraceae</taxon>
        <taxon>Telluria group</taxon>
        <taxon>Duganella</taxon>
    </lineage>
</organism>
<keyword evidence="1" id="KW-0229">DNA integration</keyword>
<evidence type="ECO:0000313" key="4">
    <source>
        <dbReference type="EMBL" id="WQH06822.1"/>
    </source>
</evidence>
<dbReference type="InterPro" id="IPR050090">
    <property type="entry name" value="Tyrosine_recombinase_XerCD"/>
</dbReference>
<accession>A0ABZ0Y449</accession>
<feature type="domain" description="Tyr recombinase" evidence="3">
    <location>
        <begin position="170"/>
        <end position="325"/>
    </location>
</feature>
<evidence type="ECO:0000256" key="1">
    <source>
        <dbReference type="ARBA" id="ARBA00022908"/>
    </source>
</evidence>
<protein>
    <submittedName>
        <fullName evidence="4">Site-specific integrase</fullName>
    </submittedName>
</protein>
<dbReference type="EMBL" id="CP140152">
    <property type="protein sequence ID" value="WQH06822.1"/>
    <property type="molecule type" value="Genomic_DNA"/>
</dbReference>
<dbReference type="RefSeq" id="WP_019920828.1">
    <property type="nucleotide sequence ID" value="NZ_CP140152.1"/>
</dbReference>
<evidence type="ECO:0000259" key="3">
    <source>
        <dbReference type="PROSITE" id="PS51898"/>
    </source>
</evidence>
<dbReference type="PROSITE" id="PS51898">
    <property type="entry name" value="TYR_RECOMBINASE"/>
    <property type="match status" value="1"/>
</dbReference>
<reference evidence="4 5" key="1">
    <citation type="submission" date="2023-11" db="EMBL/GenBank/DDBJ databases">
        <title>MicrobeMod: A computational toolkit for identifying prokaryotic methylation and restriction-modification with nanopore sequencing.</title>
        <authorList>
            <person name="Crits-Christoph A."/>
            <person name="Kang S.C."/>
            <person name="Lee H."/>
            <person name="Ostrov N."/>
        </authorList>
    </citation>
    <scope>NUCLEOTIDE SEQUENCE [LARGE SCALE GENOMIC DNA]</scope>
    <source>
        <strain evidence="4 5">ATCC 25935</strain>
    </source>
</reference>
<evidence type="ECO:0000256" key="2">
    <source>
        <dbReference type="ARBA" id="ARBA00023172"/>
    </source>
</evidence>
<dbReference type="PANTHER" id="PTHR30349">
    <property type="entry name" value="PHAGE INTEGRASE-RELATED"/>
    <property type="match status" value="1"/>
</dbReference>
<dbReference type="CDD" id="cd00796">
    <property type="entry name" value="INT_Rci_Hp1_C"/>
    <property type="match status" value="1"/>
</dbReference>
<dbReference type="GeneID" id="43162670"/>
<keyword evidence="5" id="KW-1185">Reference proteome</keyword>
<dbReference type="Pfam" id="PF00589">
    <property type="entry name" value="Phage_integrase"/>
    <property type="match status" value="1"/>
</dbReference>
<proteinExistence type="predicted"/>
<sequence length="338" mass="37678">MSIWDDKNGRKHVGIMVAGKRVHRILPEGATARDAKLVEAELRAAVARAPKAKQVAIPGDPPMLQILEIYLEHASQLRSADSSKHHIMRLKPWAASFRASQAQEFADKVIRDMSKLIEDPKTKSMKPAYAPATINRSLACVKKGLTLAWKRRITHENHGLRIESVRVSNKREVFLTVDEVRDIAQYCSKPAQAAIWAALLTGARRGELCKIRAEHIGSDTITLPASHTKTLRTRVIPIIPALRPWLEFFPLDLAPDGVKSAWRRARVKAGKEHVNFHDLRHSCASIMLSLGVDLYTISKILGHSNVQTTQRYAHLQVDAQRSALGKLSDLVAPIQAKN</sequence>
<name>A0ABZ0Y449_9BURK</name>
<dbReference type="InterPro" id="IPR002104">
    <property type="entry name" value="Integrase_catalytic"/>
</dbReference>
<gene>
    <name evidence="4" type="ORF">SR858_10980</name>
</gene>